<dbReference type="InterPro" id="IPR018044">
    <property type="entry name" value="Peptidase_S11"/>
</dbReference>
<dbReference type="InterPro" id="IPR012338">
    <property type="entry name" value="Beta-lactam/transpept-like"/>
</dbReference>
<dbReference type="GO" id="GO:0006508">
    <property type="term" value="P:proteolysis"/>
    <property type="evidence" value="ECO:0007669"/>
    <property type="project" value="InterPro"/>
</dbReference>
<dbReference type="SUPFAM" id="SSF56601">
    <property type="entry name" value="beta-lactamase/transpeptidase-like"/>
    <property type="match status" value="1"/>
</dbReference>
<dbReference type="PROSITE" id="PS51257">
    <property type="entry name" value="PROKAR_LIPOPROTEIN"/>
    <property type="match status" value="1"/>
</dbReference>
<feature type="active site" description="Acyl-ester intermediate" evidence="7">
    <location>
        <position position="61"/>
    </location>
</feature>
<evidence type="ECO:0000259" key="11">
    <source>
        <dbReference type="Pfam" id="PF00768"/>
    </source>
</evidence>
<keyword evidence="13" id="KW-1185">Reference proteome</keyword>
<comment type="caution">
    <text evidence="12">The sequence shown here is derived from an EMBL/GenBank/DDBJ whole genome shotgun (WGS) entry which is preliminary data.</text>
</comment>
<dbReference type="AlphaFoldDB" id="A0A6B3RIY6"/>
<feature type="binding site" evidence="8">
    <location>
        <position position="224"/>
    </location>
    <ligand>
        <name>substrate</name>
    </ligand>
</feature>
<feature type="active site" description="Acyl-ester intermediate" evidence="7">
    <location>
        <position position="64"/>
    </location>
</feature>
<dbReference type="Gene3D" id="3.40.710.10">
    <property type="entry name" value="DD-peptidase/beta-lactamase superfamily"/>
    <property type="match status" value="1"/>
</dbReference>
<dbReference type="GO" id="GO:0009252">
    <property type="term" value="P:peptidoglycan biosynthetic process"/>
    <property type="evidence" value="ECO:0007669"/>
    <property type="project" value="UniProtKB-KW"/>
</dbReference>
<dbReference type="PRINTS" id="PR00725">
    <property type="entry name" value="DADACBPTASE1"/>
</dbReference>
<keyword evidence="3" id="KW-0378">Hydrolase</keyword>
<dbReference type="GO" id="GO:0071555">
    <property type="term" value="P:cell wall organization"/>
    <property type="evidence" value="ECO:0007669"/>
    <property type="project" value="UniProtKB-KW"/>
</dbReference>
<keyword evidence="2 10" id="KW-0732">Signal</keyword>
<reference evidence="12 13" key="1">
    <citation type="submission" date="2020-02" db="EMBL/GenBank/DDBJ databases">
        <title>Rhodobacter algicola sp. nov., isolated from microalga culture.</title>
        <authorList>
            <person name="Park C.-Y."/>
        </authorList>
    </citation>
    <scope>NUCLEOTIDE SEQUENCE [LARGE SCALE GENOMIC DNA]</scope>
    <source>
        <strain evidence="12 13">ETT8</strain>
    </source>
</reference>
<evidence type="ECO:0000256" key="7">
    <source>
        <dbReference type="PIRSR" id="PIRSR618044-1"/>
    </source>
</evidence>
<proteinExistence type="inferred from homology"/>
<feature type="domain" description="Peptidase S11 D-alanyl-D-alanine carboxypeptidase A N-terminal" evidence="11">
    <location>
        <begin position="33"/>
        <end position="253"/>
    </location>
</feature>
<comment type="similarity">
    <text evidence="1 9">Belongs to the peptidase S11 family.</text>
</comment>
<dbReference type="GO" id="GO:0008360">
    <property type="term" value="P:regulation of cell shape"/>
    <property type="evidence" value="ECO:0007669"/>
    <property type="project" value="UniProtKB-KW"/>
</dbReference>
<evidence type="ECO:0000313" key="13">
    <source>
        <dbReference type="Proteomes" id="UP000481421"/>
    </source>
</evidence>
<evidence type="ECO:0000256" key="6">
    <source>
        <dbReference type="ARBA" id="ARBA00023316"/>
    </source>
</evidence>
<organism evidence="12 13">
    <name type="scientific">Pseudotabrizicola algicola</name>
    <dbReference type="NCBI Taxonomy" id="2709381"/>
    <lineage>
        <taxon>Bacteria</taxon>
        <taxon>Pseudomonadati</taxon>
        <taxon>Pseudomonadota</taxon>
        <taxon>Alphaproteobacteria</taxon>
        <taxon>Rhodobacterales</taxon>
        <taxon>Paracoccaceae</taxon>
        <taxon>Pseudotabrizicola</taxon>
    </lineage>
</organism>
<evidence type="ECO:0000256" key="10">
    <source>
        <dbReference type="SAM" id="SignalP"/>
    </source>
</evidence>
<keyword evidence="4" id="KW-0133">Cell shape</keyword>
<evidence type="ECO:0000256" key="1">
    <source>
        <dbReference type="ARBA" id="ARBA00007164"/>
    </source>
</evidence>
<keyword evidence="5" id="KW-0573">Peptidoglycan synthesis</keyword>
<feature type="active site" evidence="7">
    <location>
        <position position="121"/>
    </location>
</feature>
<evidence type="ECO:0000313" key="12">
    <source>
        <dbReference type="EMBL" id="NEX46007.1"/>
    </source>
</evidence>
<keyword evidence="12" id="KW-0645">Protease</keyword>
<dbReference type="Pfam" id="PF00768">
    <property type="entry name" value="Peptidase_S11"/>
    <property type="match status" value="1"/>
</dbReference>
<dbReference type="InterPro" id="IPR001967">
    <property type="entry name" value="Peptidase_S11_N"/>
</dbReference>
<gene>
    <name evidence="12" type="ORF">G3572_07305</name>
</gene>
<evidence type="ECO:0000256" key="3">
    <source>
        <dbReference type="ARBA" id="ARBA00022801"/>
    </source>
</evidence>
<accession>A0A6B3RIY6</accession>
<evidence type="ECO:0000256" key="9">
    <source>
        <dbReference type="RuleBase" id="RU004016"/>
    </source>
</evidence>
<protein>
    <submittedName>
        <fullName evidence="12">D-alanyl-D-alanine carboxypeptidase</fullName>
    </submittedName>
</protein>
<dbReference type="EMBL" id="JAAIKE010000002">
    <property type="protein sequence ID" value="NEX46007.1"/>
    <property type="molecule type" value="Genomic_DNA"/>
</dbReference>
<evidence type="ECO:0000256" key="8">
    <source>
        <dbReference type="PIRSR" id="PIRSR618044-2"/>
    </source>
</evidence>
<evidence type="ECO:0000256" key="5">
    <source>
        <dbReference type="ARBA" id="ARBA00022984"/>
    </source>
</evidence>
<keyword evidence="12" id="KW-0121">Carboxypeptidase</keyword>
<name>A0A6B3RIY6_9RHOB</name>
<dbReference type="PANTHER" id="PTHR21581:SF6">
    <property type="entry name" value="TRAFFICKING PROTEIN PARTICLE COMPLEX SUBUNIT 12"/>
    <property type="match status" value="1"/>
</dbReference>
<sequence length="583" mass="60686">MTTLLGRHARNFVCLVAMIVVAACSSPQPSGAAPYAAIVQDARTGEVLHAENADTRLHPASLTKMLTLYITFEEIQRGRLTLDTLVTVTPSAAAKPPSRLGLKPGQKIAVRYLIRAAAIRSANDAASALGDHIGGSEEGFARRMDATAKALGMRNSTFKNANGLTANGHLSTARDMNTLGRRLFYDFPQYYNIFSRRTADAGLMQVNNTNTRFLDAYKGADGIKTGFTNAAGFNLTASAERGNVRLVATVFGGASTPARNAKMAQLLDLGFKRAPSNAPTQVPPAPNYSADVEAVLMAEADPLPEVANGAGKTIRLQTAVARSPRPVTRPDAGKVAAAEVAVAAIEDSIAAALAEAMGEPPAPGTLDAQAVAMASAAPATEPAASLPAVSAPPPARPEAIAEAAPEAVAPEPVMMAAAVAAPEPGTLDAQALALTGEPTLDAQAEQFAALPADELLVTDPMQVAAVMAPAEPAAPKRNAPIFDRVAEAPAAQAVEEPVVIRLSTSSARHWGINLGQFSSRSEAERLLLKTQLAESATLNEGLRKVVQRGGGFEANFMGLTQDQADLACRRLQARAVQCFAMGP</sequence>
<dbReference type="GO" id="GO:0009002">
    <property type="term" value="F:serine-type D-Ala-D-Ala carboxypeptidase activity"/>
    <property type="evidence" value="ECO:0007669"/>
    <property type="project" value="InterPro"/>
</dbReference>
<keyword evidence="6" id="KW-0961">Cell wall biogenesis/degradation</keyword>
<feature type="signal peptide" evidence="10">
    <location>
        <begin position="1"/>
        <end position="32"/>
    </location>
</feature>
<dbReference type="Proteomes" id="UP000481421">
    <property type="component" value="Unassembled WGS sequence"/>
</dbReference>
<evidence type="ECO:0000256" key="4">
    <source>
        <dbReference type="ARBA" id="ARBA00022960"/>
    </source>
</evidence>
<feature type="chain" id="PRO_5025353383" evidence="10">
    <location>
        <begin position="33"/>
        <end position="583"/>
    </location>
</feature>
<evidence type="ECO:0000256" key="2">
    <source>
        <dbReference type="ARBA" id="ARBA00022729"/>
    </source>
</evidence>
<dbReference type="PANTHER" id="PTHR21581">
    <property type="entry name" value="D-ALANYL-D-ALANINE CARBOXYPEPTIDASE"/>
    <property type="match status" value="1"/>
</dbReference>